<feature type="non-terminal residue" evidence="2">
    <location>
        <position position="51"/>
    </location>
</feature>
<accession>A0ABD0P2W8</accession>
<name>A0ABD0P2W8_CIRMR</name>
<evidence type="ECO:0000259" key="1">
    <source>
        <dbReference type="Pfam" id="PF00621"/>
    </source>
</evidence>
<dbReference type="EMBL" id="JAMKFB020000018">
    <property type="protein sequence ID" value="KAL0168454.1"/>
    <property type="molecule type" value="Genomic_DNA"/>
</dbReference>
<dbReference type="PANTHER" id="PTHR12845">
    <property type="entry name" value="GUANINE NUCLEOTIDE EXCHANGE FACTOR"/>
    <property type="match status" value="1"/>
</dbReference>
<dbReference type="SUPFAM" id="SSF48065">
    <property type="entry name" value="DBL homology domain (DH-domain)"/>
    <property type="match status" value="1"/>
</dbReference>
<proteinExistence type="predicted"/>
<dbReference type="AlphaFoldDB" id="A0ABD0P2W8"/>
<organism evidence="2 3">
    <name type="scientific">Cirrhinus mrigala</name>
    <name type="common">Mrigala</name>
    <dbReference type="NCBI Taxonomy" id="683832"/>
    <lineage>
        <taxon>Eukaryota</taxon>
        <taxon>Metazoa</taxon>
        <taxon>Chordata</taxon>
        <taxon>Craniata</taxon>
        <taxon>Vertebrata</taxon>
        <taxon>Euteleostomi</taxon>
        <taxon>Actinopterygii</taxon>
        <taxon>Neopterygii</taxon>
        <taxon>Teleostei</taxon>
        <taxon>Ostariophysi</taxon>
        <taxon>Cypriniformes</taxon>
        <taxon>Cyprinidae</taxon>
        <taxon>Labeoninae</taxon>
        <taxon>Labeonini</taxon>
        <taxon>Cirrhinus</taxon>
    </lineage>
</organism>
<reference evidence="2 3" key="1">
    <citation type="submission" date="2024-05" db="EMBL/GenBank/DDBJ databases">
        <title>Genome sequencing and assembly of Indian major carp, Cirrhinus mrigala (Hamilton, 1822).</title>
        <authorList>
            <person name="Mohindra V."/>
            <person name="Chowdhury L.M."/>
            <person name="Lal K."/>
            <person name="Jena J.K."/>
        </authorList>
    </citation>
    <scope>NUCLEOTIDE SEQUENCE [LARGE SCALE GENOMIC DNA]</scope>
    <source>
        <strain evidence="2">CM1030</strain>
        <tissue evidence="2">Blood</tissue>
    </source>
</reference>
<comment type="caution">
    <text evidence="2">The sequence shown here is derived from an EMBL/GenBank/DDBJ whole genome shotgun (WGS) entry which is preliminary data.</text>
</comment>
<evidence type="ECO:0000313" key="2">
    <source>
        <dbReference type="EMBL" id="KAL0168454.1"/>
    </source>
</evidence>
<sequence>FFKELEDRHQQNIVIDDVSDIVIRHAQSNFDPYVTYCSNEVYQQRTLQRLL</sequence>
<evidence type="ECO:0000313" key="3">
    <source>
        <dbReference type="Proteomes" id="UP001529510"/>
    </source>
</evidence>
<dbReference type="PANTHER" id="PTHR12845:SF4">
    <property type="entry name" value="RHO GUANINE NUCLEOTIDE EXCHANGE FACTOR 26"/>
    <property type="match status" value="1"/>
</dbReference>
<dbReference type="InterPro" id="IPR000219">
    <property type="entry name" value="DH_dom"/>
</dbReference>
<keyword evidence="3" id="KW-1185">Reference proteome</keyword>
<dbReference type="Gene3D" id="1.20.900.10">
    <property type="entry name" value="Dbl homology (DH) domain"/>
    <property type="match status" value="1"/>
</dbReference>
<dbReference type="InterPro" id="IPR047271">
    <property type="entry name" value="Ephexin-like"/>
</dbReference>
<dbReference type="Proteomes" id="UP001529510">
    <property type="component" value="Unassembled WGS sequence"/>
</dbReference>
<feature type="non-terminal residue" evidence="2">
    <location>
        <position position="1"/>
    </location>
</feature>
<dbReference type="InterPro" id="IPR035899">
    <property type="entry name" value="DBL_dom_sf"/>
</dbReference>
<gene>
    <name evidence="2" type="ORF">M9458_036676</name>
</gene>
<feature type="domain" description="DH" evidence="1">
    <location>
        <begin position="1"/>
        <end position="49"/>
    </location>
</feature>
<protein>
    <recommendedName>
        <fullName evidence="1">DH domain-containing protein</fullName>
    </recommendedName>
</protein>
<dbReference type="Pfam" id="PF00621">
    <property type="entry name" value="RhoGEF"/>
    <property type="match status" value="1"/>
</dbReference>